<reference evidence="3 4" key="1">
    <citation type="submission" date="2016-10" db="EMBL/GenBank/DDBJ databases">
        <authorList>
            <person name="de Groot N.N."/>
        </authorList>
    </citation>
    <scope>NUCLEOTIDE SEQUENCE [LARGE SCALE GENOMIC DNA]</scope>
    <source>
        <strain evidence="3 4">JCM 11308</strain>
    </source>
</reference>
<feature type="region of interest" description="Disordered" evidence="1">
    <location>
        <begin position="572"/>
        <end position="593"/>
    </location>
</feature>
<protein>
    <submittedName>
        <fullName evidence="3">Helicase conserved C-terminal domain-containing protein</fullName>
    </submittedName>
</protein>
<name>A0A1G7B697_9NOCA</name>
<keyword evidence="3" id="KW-0067">ATP-binding</keyword>
<dbReference type="Pfam" id="PF00271">
    <property type="entry name" value="Helicase_C"/>
    <property type="match status" value="1"/>
</dbReference>
<keyword evidence="3" id="KW-0378">Hydrolase</keyword>
<dbReference type="Gene3D" id="3.40.50.300">
    <property type="entry name" value="P-loop containing nucleotide triphosphate hydrolases"/>
    <property type="match status" value="1"/>
</dbReference>
<evidence type="ECO:0000313" key="4">
    <source>
        <dbReference type="Proteomes" id="UP000199417"/>
    </source>
</evidence>
<organism evidence="3 4">
    <name type="scientific">Rhodococcus tukisamuensis</name>
    <dbReference type="NCBI Taxonomy" id="168276"/>
    <lineage>
        <taxon>Bacteria</taxon>
        <taxon>Bacillati</taxon>
        <taxon>Actinomycetota</taxon>
        <taxon>Actinomycetes</taxon>
        <taxon>Mycobacteriales</taxon>
        <taxon>Nocardiaceae</taxon>
        <taxon>Rhodococcus</taxon>
    </lineage>
</organism>
<dbReference type="Proteomes" id="UP000199417">
    <property type="component" value="Unassembled WGS sequence"/>
</dbReference>
<evidence type="ECO:0000313" key="3">
    <source>
        <dbReference type="EMBL" id="SDE22644.1"/>
    </source>
</evidence>
<proteinExistence type="predicted"/>
<dbReference type="RefSeq" id="WP_072845695.1">
    <property type="nucleotide sequence ID" value="NZ_FNAB01000012.1"/>
</dbReference>
<keyword evidence="4" id="KW-1185">Reference proteome</keyword>
<gene>
    <name evidence="3" type="ORF">SAMN05444580_11297</name>
</gene>
<dbReference type="GO" id="GO:0004386">
    <property type="term" value="F:helicase activity"/>
    <property type="evidence" value="ECO:0007669"/>
    <property type="project" value="UniProtKB-KW"/>
</dbReference>
<evidence type="ECO:0000259" key="2">
    <source>
        <dbReference type="PROSITE" id="PS51194"/>
    </source>
</evidence>
<dbReference type="InterPro" id="IPR001650">
    <property type="entry name" value="Helicase_C-like"/>
</dbReference>
<feature type="domain" description="Helicase C-terminal" evidence="2">
    <location>
        <begin position="818"/>
        <end position="1009"/>
    </location>
</feature>
<accession>A0A1G7B697</accession>
<dbReference type="SUPFAM" id="SSF52540">
    <property type="entry name" value="P-loop containing nucleoside triphosphate hydrolases"/>
    <property type="match status" value="2"/>
</dbReference>
<dbReference type="Gene3D" id="3.40.50.10810">
    <property type="entry name" value="Tandem AAA-ATPase domain"/>
    <property type="match status" value="1"/>
</dbReference>
<dbReference type="InterPro" id="IPR038718">
    <property type="entry name" value="SNF2-like_sf"/>
</dbReference>
<keyword evidence="3" id="KW-0547">Nucleotide-binding</keyword>
<dbReference type="SMART" id="SM00487">
    <property type="entry name" value="DEXDc"/>
    <property type="match status" value="1"/>
</dbReference>
<keyword evidence="3" id="KW-0347">Helicase</keyword>
<sequence length="1081" mass="119482">MTTVKPDLARTLAPLKAFQRDTVAHVTNRLWTDDDPTTRFLVADEVGLGKTLVGRGVIAETIEHLWEKEDRIDIVYICSNAQIAQQNLAKLVPGDVDVPHADRLTLLMANVAEFQGRKLNYISFTPGTSFTVGETAGKSAERVLIYHLLRCGWGRQEMTSKGWLKFFRGSSGAERFEGKVKAFNTHAVTVEIAEAFIADLKVADPIDPSFASLEDEVWDVAHSRFAYLKGDPDRELSRYRNRLIGRMRNLVAHAAIRALEPDLIILDEFHRFKTLLDDDNPEAELAKALFNQPTARVLLLSATPFSMYTLPDEPEGADHYQDFLATVRFLLGGRGLSAEDVNARVADLGRDLETMRRAALPGADTRAAGLAARDRVQHTLTRVMSRVERLASTPDRDGMLTEKPMPVPVTAGDLQAYAGGQRIADAIGRGRGGRDMFELWRSSPYLFNIMEDYQVKQALKKAIDSPDPAVRKPVHDAIHTADGLLDWQSVEQYRPLDPGNAKMRALVADTVDRGAWKLAWLPPSLPYYRPAGVFADEALLAFTKRLVFSAWTVTPKAIASVVSYEAERRGVRESGRTGGYSERASLNPPIRRPRHDGNNQNMAPEALFQPSIILAELCDPLTLAQQVGGTVSAAELRDRASGAVRERFDAMCAERDISRSSRSKEDPSWYWALPLLLDRHAHPDRPYPVEIPEYFASAEDPAELDVEALGGFPEDLVEVVTELGLAGPGNCALRALRRATGSVREFADDDLWDAAFGATEHLRSMFNQAEIAAAVRVSATSDAYWRSVLGYCRDGNLQSVLDEYFALGGVERDHDGNDLDPLTERLGQALSVGLGRAEIDVFDTSGDEVVLDGSNSIRHHFAMRMGHKGATDEQQQARAGDVLAAYNSPFWPFVLASTSVGQEGLDFHTYSHAIVHWNLPGNPVDMEQREGRVHRFRGHAIRRNIAAEHGGAALTPGCTDPWSAMFAAAEAAKTPEDTDLVPDWVYARPGGTTIERYVPAMPLSRESVRYQRLLRTVAAYRLTLGQPRQEDLVRYLSEGAADGDVLRIDLAPPARDSAPDARHSHNRLLRCVDELPSGPIS</sequence>
<dbReference type="PROSITE" id="PS51194">
    <property type="entry name" value="HELICASE_CTER"/>
    <property type="match status" value="1"/>
</dbReference>
<dbReference type="InterPro" id="IPR027417">
    <property type="entry name" value="P-loop_NTPase"/>
</dbReference>
<dbReference type="EMBL" id="FNAB01000012">
    <property type="protein sequence ID" value="SDE22644.1"/>
    <property type="molecule type" value="Genomic_DNA"/>
</dbReference>
<evidence type="ECO:0000256" key="1">
    <source>
        <dbReference type="SAM" id="MobiDB-lite"/>
    </source>
</evidence>
<dbReference type="STRING" id="168276.SAMN05444580_11297"/>
<dbReference type="AlphaFoldDB" id="A0A1G7B697"/>
<dbReference type="InterPro" id="IPR014001">
    <property type="entry name" value="Helicase_ATP-bd"/>
</dbReference>